<evidence type="ECO:0000256" key="1">
    <source>
        <dbReference type="ARBA" id="ARBA00022801"/>
    </source>
</evidence>
<dbReference type="EMBL" id="JAYGHX010000006">
    <property type="protein sequence ID" value="MEA5391818.1"/>
    <property type="molecule type" value="Genomic_DNA"/>
</dbReference>
<evidence type="ECO:0000313" key="3">
    <source>
        <dbReference type="EMBL" id="MEA5391818.1"/>
    </source>
</evidence>
<protein>
    <submittedName>
        <fullName evidence="3">dCTP deaminase</fullName>
        <ecNumber evidence="3">3.5.4.13</ecNumber>
    </submittedName>
</protein>
<dbReference type="Pfam" id="PF22769">
    <property type="entry name" value="DCD"/>
    <property type="match status" value="1"/>
</dbReference>
<gene>
    <name evidence="3" type="primary">dcd</name>
    <name evidence="3" type="ORF">VB738_11180</name>
</gene>
<proteinExistence type="predicted"/>
<dbReference type="Proteomes" id="UP001304461">
    <property type="component" value="Unassembled WGS sequence"/>
</dbReference>
<dbReference type="GO" id="GO:0008829">
    <property type="term" value="F:dCTP deaminase activity"/>
    <property type="evidence" value="ECO:0007669"/>
    <property type="project" value="UniProtKB-EC"/>
</dbReference>
<dbReference type="InterPro" id="IPR036157">
    <property type="entry name" value="dUTPase-like_sf"/>
</dbReference>
<keyword evidence="2" id="KW-0546">Nucleotide metabolism</keyword>
<dbReference type="PANTHER" id="PTHR42680:SF3">
    <property type="entry name" value="DCTP DEAMINASE"/>
    <property type="match status" value="1"/>
</dbReference>
<comment type="caution">
    <text evidence="3">The sequence shown here is derived from an EMBL/GenBank/DDBJ whole genome shotgun (WGS) entry which is preliminary data.</text>
</comment>
<dbReference type="Gene3D" id="2.70.40.10">
    <property type="match status" value="1"/>
</dbReference>
<accession>A0ABU5RVK4</accession>
<keyword evidence="4" id="KW-1185">Reference proteome</keyword>
<organism evidence="3 4">
    <name type="scientific">Cyanobium gracile UHCC 0139</name>
    <dbReference type="NCBI Taxonomy" id="3110308"/>
    <lineage>
        <taxon>Bacteria</taxon>
        <taxon>Bacillati</taxon>
        <taxon>Cyanobacteriota</taxon>
        <taxon>Cyanophyceae</taxon>
        <taxon>Synechococcales</taxon>
        <taxon>Prochlorococcaceae</taxon>
        <taxon>Cyanobium</taxon>
    </lineage>
</organism>
<name>A0ABU5RVK4_9CYAN</name>
<dbReference type="PANTHER" id="PTHR42680">
    <property type="entry name" value="DCTP DEAMINASE"/>
    <property type="match status" value="1"/>
</dbReference>
<dbReference type="NCBIfam" id="TIGR02274">
    <property type="entry name" value="dCTP_deam"/>
    <property type="match status" value="1"/>
</dbReference>
<dbReference type="InterPro" id="IPR033704">
    <property type="entry name" value="dUTPase_trimeric"/>
</dbReference>
<dbReference type="SUPFAM" id="SSF51283">
    <property type="entry name" value="dUTPase-like"/>
    <property type="match status" value="1"/>
</dbReference>
<keyword evidence="1 3" id="KW-0378">Hydrolase</keyword>
<dbReference type="InterPro" id="IPR011962">
    <property type="entry name" value="dCTP_deaminase"/>
</dbReference>
<sequence length="174" mass="18976">MSVLGREAILQAIEAGAIGVTPFVPERLGPASLDLTLAPTFRVFRKVHEVIEVREHTDYRTLTEKIVVPPGQHILIMPGETVLGITQERLRLGPGLCGWLEGRSRFARLGLMVHISAPFMGPGIDSQQVLEMSNFGPAPLAVHPGTAICQFVFQKLQGIESYAGRFAGQTEDSF</sequence>
<dbReference type="RefSeq" id="WP_323305803.1">
    <property type="nucleotide sequence ID" value="NZ_JAYGHX010000006.1"/>
</dbReference>
<dbReference type="EC" id="3.5.4.13" evidence="3"/>
<evidence type="ECO:0000256" key="2">
    <source>
        <dbReference type="ARBA" id="ARBA00023080"/>
    </source>
</evidence>
<dbReference type="CDD" id="cd07557">
    <property type="entry name" value="trimeric_dUTPase"/>
    <property type="match status" value="1"/>
</dbReference>
<reference evidence="3 4" key="1">
    <citation type="submission" date="2023-12" db="EMBL/GenBank/DDBJ databases">
        <title>Baltic Sea Cyanobacteria.</title>
        <authorList>
            <person name="Delbaje E."/>
            <person name="Fewer D.P."/>
            <person name="Shishido T.K."/>
        </authorList>
    </citation>
    <scope>NUCLEOTIDE SEQUENCE [LARGE SCALE GENOMIC DNA]</scope>
    <source>
        <strain evidence="3 4">UHCC 0139</strain>
    </source>
</reference>
<evidence type="ECO:0000313" key="4">
    <source>
        <dbReference type="Proteomes" id="UP001304461"/>
    </source>
</evidence>